<evidence type="ECO:0000256" key="7">
    <source>
        <dbReference type="RuleBase" id="RU363032"/>
    </source>
</evidence>
<dbReference type="RefSeq" id="WP_179813979.1">
    <property type="nucleotide sequence ID" value="NZ_JACBZD010000001.1"/>
</dbReference>
<gene>
    <name evidence="10" type="ORF">FHU37_002140</name>
</gene>
<dbReference type="InterPro" id="IPR035906">
    <property type="entry name" value="MetI-like_sf"/>
</dbReference>
<keyword evidence="5 7" id="KW-1133">Transmembrane helix</keyword>
<keyword evidence="11" id="KW-1185">Reference proteome</keyword>
<keyword evidence="2 7" id="KW-0813">Transport</keyword>
<accession>A0A852ZUF9</accession>
<dbReference type="Proteomes" id="UP000567795">
    <property type="component" value="Unassembled WGS sequence"/>
</dbReference>
<dbReference type="Gene3D" id="1.10.3720.10">
    <property type="entry name" value="MetI-like"/>
    <property type="match status" value="1"/>
</dbReference>
<dbReference type="CDD" id="cd06261">
    <property type="entry name" value="TM_PBP2"/>
    <property type="match status" value="1"/>
</dbReference>
<feature type="transmembrane region" description="Helical" evidence="7">
    <location>
        <begin position="317"/>
        <end position="337"/>
    </location>
</feature>
<reference evidence="10 11" key="1">
    <citation type="submission" date="2020-07" db="EMBL/GenBank/DDBJ databases">
        <title>Sequencing the genomes of 1000 actinobacteria strains.</title>
        <authorList>
            <person name="Klenk H.-P."/>
        </authorList>
    </citation>
    <scope>NUCLEOTIDE SEQUENCE [LARGE SCALE GENOMIC DNA]</scope>
    <source>
        <strain evidence="10 11">DSM 42178</strain>
    </source>
</reference>
<dbReference type="Pfam" id="PF00528">
    <property type="entry name" value="BPD_transp_1"/>
    <property type="match status" value="1"/>
</dbReference>
<evidence type="ECO:0000256" key="5">
    <source>
        <dbReference type="ARBA" id="ARBA00022989"/>
    </source>
</evidence>
<keyword evidence="4 7" id="KW-0812">Transmembrane</keyword>
<evidence type="ECO:0000259" key="9">
    <source>
        <dbReference type="PROSITE" id="PS50928"/>
    </source>
</evidence>
<name>A0A852ZUF9_9ACTN</name>
<feature type="transmembrane region" description="Helical" evidence="7">
    <location>
        <begin position="55"/>
        <end position="76"/>
    </location>
</feature>
<dbReference type="InterPro" id="IPR000515">
    <property type="entry name" value="MetI-like"/>
</dbReference>
<feature type="region of interest" description="Disordered" evidence="8">
    <location>
        <begin position="1"/>
        <end position="43"/>
    </location>
</feature>
<feature type="transmembrane region" description="Helical" evidence="7">
    <location>
        <begin position="125"/>
        <end position="150"/>
    </location>
</feature>
<dbReference type="GO" id="GO:0055085">
    <property type="term" value="P:transmembrane transport"/>
    <property type="evidence" value="ECO:0007669"/>
    <property type="project" value="InterPro"/>
</dbReference>
<dbReference type="PROSITE" id="PS50928">
    <property type="entry name" value="ABC_TM1"/>
    <property type="match status" value="1"/>
</dbReference>
<proteinExistence type="inferred from homology"/>
<dbReference type="EMBL" id="JACBZD010000001">
    <property type="protein sequence ID" value="NYI05197.1"/>
    <property type="molecule type" value="Genomic_DNA"/>
</dbReference>
<feature type="domain" description="ABC transmembrane type-1" evidence="9">
    <location>
        <begin position="125"/>
        <end position="338"/>
    </location>
</feature>
<comment type="subcellular location">
    <subcellularLocation>
        <location evidence="1 7">Cell membrane</location>
        <topology evidence="1 7">Multi-pass membrane protein</topology>
    </subcellularLocation>
</comment>
<comment type="caution">
    <text evidence="10">The sequence shown here is derived from an EMBL/GenBank/DDBJ whole genome shotgun (WGS) entry which is preliminary data.</text>
</comment>
<dbReference type="PANTHER" id="PTHR43005:SF1">
    <property type="entry name" value="SPERMIDINE_PUTRESCINE TRANSPORT SYSTEM PERMEASE PROTEIN"/>
    <property type="match status" value="1"/>
</dbReference>
<organism evidence="10 11">
    <name type="scientific">Allostreptomyces psammosilenae</name>
    <dbReference type="NCBI Taxonomy" id="1892865"/>
    <lineage>
        <taxon>Bacteria</taxon>
        <taxon>Bacillati</taxon>
        <taxon>Actinomycetota</taxon>
        <taxon>Actinomycetes</taxon>
        <taxon>Kitasatosporales</taxon>
        <taxon>Streptomycetaceae</taxon>
        <taxon>Allostreptomyces</taxon>
    </lineage>
</organism>
<dbReference type="AlphaFoldDB" id="A0A852ZUF9"/>
<evidence type="ECO:0000256" key="4">
    <source>
        <dbReference type="ARBA" id="ARBA00022692"/>
    </source>
</evidence>
<dbReference type="SUPFAM" id="SSF161098">
    <property type="entry name" value="MetI-like"/>
    <property type="match status" value="1"/>
</dbReference>
<dbReference type="GO" id="GO:0005886">
    <property type="term" value="C:plasma membrane"/>
    <property type="evidence" value="ECO:0007669"/>
    <property type="project" value="UniProtKB-SubCell"/>
</dbReference>
<keyword evidence="3" id="KW-1003">Cell membrane</keyword>
<feature type="transmembrane region" description="Helical" evidence="7">
    <location>
        <begin position="217"/>
        <end position="238"/>
    </location>
</feature>
<sequence>MAEHSLKPATPAPHRGAGPAATAVRSGAKGAGPVPDAARPTNGQRLARSIRRHRYAWAMVAPVVIVMVGIIGYPLVNGLWLSLTNANERNVAKTIGVNEIPATYELIGFENFSDVLTSGVFWDKLLWTLVWTIGCVGAHYLIGLALAVLLNRRIRGRGIYRVLLIMPWAVPPFVSAFAWRFLYNGDGGLFNAVLTSVGLPALDWLSEPGLARLSVMLVNIWIGIPFMMVAMLGALQSIPGELYEAAEMDGTSPWQRFRHVTLPGVRTVSMTVLLLGTVWTFNQFPIIFLVSGGGPGDSTEILVTYAYRLAFEGIRNYSVASTWGALILLILTVYAVIYRRVLRNNGEDVW</sequence>
<evidence type="ECO:0000256" key="8">
    <source>
        <dbReference type="SAM" id="MobiDB-lite"/>
    </source>
</evidence>
<evidence type="ECO:0000256" key="3">
    <source>
        <dbReference type="ARBA" id="ARBA00022475"/>
    </source>
</evidence>
<protein>
    <submittedName>
        <fullName evidence="10">Arabinogalactan oligomer/maltooligosaccharide transport system permease protein</fullName>
    </submittedName>
</protein>
<evidence type="ECO:0000256" key="1">
    <source>
        <dbReference type="ARBA" id="ARBA00004651"/>
    </source>
</evidence>
<evidence type="ECO:0000256" key="2">
    <source>
        <dbReference type="ARBA" id="ARBA00022448"/>
    </source>
</evidence>
<dbReference type="PANTHER" id="PTHR43005">
    <property type="entry name" value="BLR7065 PROTEIN"/>
    <property type="match status" value="1"/>
</dbReference>
<evidence type="ECO:0000313" key="10">
    <source>
        <dbReference type="EMBL" id="NYI05197.1"/>
    </source>
</evidence>
<comment type="similarity">
    <text evidence="7">Belongs to the binding-protein-dependent transport system permease family.</text>
</comment>
<keyword evidence="6 7" id="KW-0472">Membrane</keyword>
<feature type="transmembrane region" description="Helical" evidence="7">
    <location>
        <begin position="162"/>
        <end position="182"/>
    </location>
</feature>
<evidence type="ECO:0000313" key="11">
    <source>
        <dbReference type="Proteomes" id="UP000567795"/>
    </source>
</evidence>
<evidence type="ECO:0000256" key="6">
    <source>
        <dbReference type="ARBA" id="ARBA00023136"/>
    </source>
</evidence>